<evidence type="ECO:0000256" key="6">
    <source>
        <dbReference type="ARBA" id="ARBA00023002"/>
    </source>
</evidence>
<keyword evidence="10" id="KW-1185">Reference proteome</keyword>
<dbReference type="GO" id="GO:0006071">
    <property type="term" value="P:glycerol metabolic process"/>
    <property type="evidence" value="ECO:0007669"/>
    <property type="project" value="UniProtKB-KW"/>
</dbReference>
<dbReference type="RefSeq" id="WP_279297595.1">
    <property type="nucleotide sequence ID" value="NZ_JAOTIF010000010.1"/>
</dbReference>
<evidence type="ECO:0000256" key="4">
    <source>
        <dbReference type="ARBA" id="ARBA00022798"/>
    </source>
</evidence>
<dbReference type="InterPro" id="IPR031656">
    <property type="entry name" value="DAO_C"/>
</dbReference>
<gene>
    <name evidence="9" type="ORF">OCK74_13615</name>
</gene>
<accession>A0A9X2XWT8</accession>
<feature type="domain" description="FAD dependent oxidoreductase" evidence="7">
    <location>
        <begin position="20"/>
        <end position="375"/>
    </location>
</feature>
<reference evidence="9" key="2">
    <citation type="submission" date="2023-04" db="EMBL/GenBank/DDBJ databases">
        <title>Paracnuella aquatica gen. nov., sp. nov., a member of the family Chitinophagaceae isolated from a hot spring.</title>
        <authorList>
            <person name="Wang C."/>
        </authorList>
    </citation>
    <scope>NUCLEOTIDE SEQUENCE</scope>
    <source>
        <strain evidence="9">LB-8</strain>
    </source>
</reference>
<keyword evidence="3" id="KW-0285">Flavoprotein</keyword>
<dbReference type="InterPro" id="IPR000447">
    <property type="entry name" value="G3P_DH_FAD-dep"/>
</dbReference>
<keyword evidence="5" id="KW-0274">FAD</keyword>
<dbReference type="AlphaFoldDB" id="A0A9X2XWT8"/>
<dbReference type="EMBL" id="JAOTIF010000010">
    <property type="protein sequence ID" value="MCU7550156.1"/>
    <property type="molecule type" value="Genomic_DNA"/>
</dbReference>
<dbReference type="GO" id="GO:0046168">
    <property type="term" value="P:glycerol-3-phosphate catabolic process"/>
    <property type="evidence" value="ECO:0007669"/>
    <property type="project" value="TreeGrafter"/>
</dbReference>
<dbReference type="Gene3D" id="3.50.50.60">
    <property type="entry name" value="FAD/NAD(P)-binding domain"/>
    <property type="match status" value="1"/>
</dbReference>
<proteinExistence type="inferred from homology"/>
<dbReference type="Gene3D" id="1.10.8.870">
    <property type="entry name" value="Alpha-glycerophosphate oxidase, cap domain"/>
    <property type="match status" value="1"/>
</dbReference>
<dbReference type="GO" id="GO:0004368">
    <property type="term" value="F:glycerol-3-phosphate dehydrogenase (quinone) activity"/>
    <property type="evidence" value="ECO:0007669"/>
    <property type="project" value="InterPro"/>
</dbReference>
<comment type="caution">
    <text evidence="9">The sequence shown here is derived from an EMBL/GenBank/DDBJ whole genome shotgun (WGS) entry which is preliminary data.</text>
</comment>
<comment type="similarity">
    <text evidence="2">Belongs to the FAD-dependent glycerol-3-phosphate dehydrogenase family.</text>
</comment>
<reference evidence="9" key="1">
    <citation type="submission" date="2022-09" db="EMBL/GenBank/DDBJ databases">
        <authorList>
            <person name="Yuan C."/>
            <person name="Ke Z."/>
        </authorList>
    </citation>
    <scope>NUCLEOTIDE SEQUENCE</scope>
    <source>
        <strain evidence="9">LB-8</strain>
    </source>
</reference>
<keyword evidence="6" id="KW-0560">Oxidoreductase</keyword>
<evidence type="ECO:0000313" key="10">
    <source>
        <dbReference type="Proteomes" id="UP001155483"/>
    </source>
</evidence>
<dbReference type="Gene3D" id="3.30.9.10">
    <property type="entry name" value="D-Amino Acid Oxidase, subunit A, domain 2"/>
    <property type="match status" value="1"/>
</dbReference>
<feature type="domain" description="Alpha-glycerophosphate oxidase C-terminal" evidence="8">
    <location>
        <begin position="382"/>
        <end position="501"/>
    </location>
</feature>
<keyword evidence="4" id="KW-0319">Glycerol metabolism</keyword>
<dbReference type="InterPro" id="IPR036188">
    <property type="entry name" value="FAD/NAD-bd_sf"/>
</dbReference>
<evidence type="ECO:0000256" key="3">
    <source>
        <dbReference type="ARBA" id="ARBA00022630"/>
    </source>
</evidence>
<evidence type="ECO:0000313" key="9">
    <source>
        <dbReference type="EMBL" id="MCU7550156.1"/>
    </source>
</evidence>
<organism evidence="9 10">
    <name type="scientific">Paraflavisolibacter caeni</name>
    <dbReference type="NCBI Taxonomy" id="2982496"/>
    <lineage>
        <taxon>Bacteria</taxon>
        <taxon>Pseudomonadati</taxon>
        <taxon>Bacteroidota</taxon>
        <taxon>Chitinophagia</taxon>
        <taxon>Chitinophagales</taxon>
        <taxon>Chitinophagaceae</taxon>
        <taxon>Paraflavisolibacter</taxon>
    </lineage>
</organism>
<dbReference type="PANTHER" id="PTHR11985:SF35">
    <property type="entry name" value="ANAEROBIC GLYCEROL-3-PHOSPHATE DEHYDROGENASE SUBUNIT A"/>
    <property type="match status" value="1"/>
</dbReference>
<evidence type="ECO:0000259" key="7">
    <source>
        <dbReference type="Pfam" id="PF01266"/>
    </source>
</evidence>
<sequence length="535" mass="59224">MNTFNRDQMIDQIKIPREWDLIVIGGGATGLGIALDAACRGYSVVLLEQSDFAKATSSRSTKLIHGGVRYLAQGNVPLVHDAVQERGLLLRNAPHLVKKQAFVIPCYNWFSVFQYFTGLKIYDWLAGSYSLGSSKFVTKREVLQHLPAIKSSGLVGGIKYFDAQFDDARMALNLAQTCAEKGGVILNYFKVTGLLKTDQKVCGVIAIDQESDKEYQLQAKVVINATGVFVDDILTMDHPESKPLVRPSQGVHLVLQRSFLNTDTALLIPKTADGRVLFAVPWHDHMLVGTTDTPINETLLEPIALEQEIGFILDTMQKYLSRSPERKDVLSVFAGLRPLAAQNGKNNTKEISRDHKLFVSDSGLITITGGKWTTYRKMAEETVDMAIITGNLVPVACRTKGVQIHGFTTSLCESHLGVYGSDAEQIKELTGKNPALNNTLVNSLPYTEAEVVWAVRNEMARTVEDVLARRLRILFLDASAAMKAAAGVAKIMAKELQYDKDWESSQVENFTRLAKQYLFPNNNLTNEFAQLHLSA</sequence>
<evidence type="ECO:0000256" key="5">
    <source>
        <dbReference type="ARBA" id="ARBA00022827"/>
    </source>
</evidence>
<evidence type="ECO:0000256" key="1">
    <source>
        <dbReference type="ARBA" id="ARBA00001974"/>
    </source>
</evidence>
<dbReference type="InterPro" id="IPR038299">
    <property type="entry name" value="DAO_C_sf"/>
</dbReference>
<evidence type="ECO:0000259" key="8">
    <source>
        <dbReference type="Pfam" id="PF16901"/>
    </source>
</evidence>
<protein>
    <submittedName>
        <fullName evidence="9">Glycerol-3-phosphate dehydrogenase/oxidase</fullName>
    </submittedName>
</protein>
<name>A0A9X2XWT8_9BACT</name>
<dbReference type="PRINTS" id="PR01001">
    <property type="entry name" value="FADG3PDH"/>
</dbReference>
<dbReference type="Proteomes" id="UP001155483">
    <property type="component" value="Unassembled WGS sequence"/>
</dbReference>
<dbReference type="SUPFAM" id="SSF51905">
    <property type="entry name" value="FAD/NAD(P)-binding domain"/>
    <property type="match status" value="1"/>
</dbReference>
<dbReference type="InterPro" id="IPR006076">
    <property type="entry name" value="FAD-dep_OxRdtase"/>
</dbReference>
<dbReference type="PROSITE" id="PS00978">
    <property type="entry name" value="FAD_G3PDH_2"/>
    <property type="match status" value="1"/>
</dbReference>
<dbReference type="Pfam" id="PF01266">
    <property type="entry name" value="DAO"/>
    <property type="match status" value="1"/>
</dbReference>
<evidence type="ECO:0000256" key="2">
    <source>
        <dbReference type="ARBA" id="ARBA00007330"/>
    </source>
</evidence>
<dbReference type="Pfam" id="PF16901">
    <property type="entry name" value="DAO_C"/>
    <property type="match status" value="1"/>
</dbReference>
<comment type="cofactor">
    <cofactor evidence="1">
        <name>FAD</name>
        <dbReference type="ChEBI" id="CHEBI:57692"/>
    </cofactor>
</comment>
<dbReference type="PANTHER" id="PTHR11985">
    <property type="entry name" value="GLYCEROL-3-PHOSPHATE DEHYDROGENASE"/>
    <property type="match status" value="1"/>
</dbReference>